<dbReference type="AlphaFoldDB" id="A0A9Q8LFD1"/>
<dbReference type="EMBL" id="CP090166">
    <property type="protein sequence ID" value="UJO16406.1"/>
    <property type="molecule type" value="Genomic_DNA"/>
</dbReference>
<dbReference type="KEGG" id="ffu:CLAFUR5_05205"/>
<keyword evidence="3" id="KW-1185">Reference proteome</keyword>
<dbReference type="Proteomes" id="UP000756132">
    <property type="component" value="Chromosome 4"/>
</dbReference>
<dbReference type="GeneID" id="71985083"/>
<feature type="signal peptide" evidence="1">
    <location>
        <begin position="1"/>
        <end position="16"/>
    </location>
</feature>
<gene>
    <name evidence="2" type="ORF">CLAFUR5_05205</name>
</gene>
<reference evidence="2" key="1">
    <citation type="submission" date="2021-12" db="EMBL/GenBank/DDBJ databases">
        <authorList>
            <person name="Zaccaron A."/>
            <person name="Stergiopoulos I."/>
        </authorList>
    </citation>
    <scope>NUCLEOTIDE SEQUENCE</scope>
    <source>
        <strain evidence="2">Race5_Kim</strain>
    </source>
</reference>
<evidence type="ECO:0000313" key="2">
    <source>
        <dbReference type="EMBL" id="UJO16406.1"/>
    </source>
</evidence>
<sequence>MQLQVFLVALASIASALPVLDSNPNAIVAREASPEPRLVYNGRDPLNLYQWQNARNYRPWGQQRGPIFRQLDQSGRNTNVYYDPYNTRGGGVRVGRKPNGDAYIINGGTECVEFDQDGNCEAAVAK</sequence>
<evidence type="ECO:0000256" key="1">
    <source>
        <dbReference type="SAM" id="SignalP"/>
    </source>
</evidence>
<dbReference type="RefSeq" id="XP_047760772.1">
    <property type="nucleotide sequence ID" value="XM_047904353.1"/>
</dbReference>
<feature type="chain" id="PRO_5040369034" evidence="1">
    <location>
        <begin position="17"/>
        <end position="126"/>
    </location>
</feature>
<protein>
    <submittedName>
        <fullName evidence="2">Uncharacterized protein</fullName>
    </submittedName>
</protein>
<evidence type="ECO:0000313" key="3">
    <source>
        <dbReference type="Proteomes" id="UP000756132"/>
    </source>
</evidence>
<proteinExistence type="predicted"/>
<accession>A0A9Q8LFD1</accession>
<reference evidence="2" key="2">
    <citation type="journal article" date="2022" name="Microb. Genom.">
        <title>A chromosome-scale genome assembly of the tomato pathogen Cladosporium fulvum reveals a compartmentalized genome architecture and the presence of a dispensable chromosome.</title>
        <authorList>
            <person name="Zaccaron A.Z."/>
            <person name="Chen L.H."/>
            <person name="Samaras A."/>
            <person name="Stergiopoulos I."/>
        </authorList>
    </citation>
    <scope>NUCLEOTIDE SEQUENCE</scope>
    <source>
        <strain evidence="2">Race5_Kim</strain>
    </source>
</reference>
<keyword evidence="1" id="KW-0732">Signal</keyword>
<organism evidence="2 3">
    <name type="scientific">Passalora fulva</name>
    <name type="common">Tomato leaf mold</name>
    <name type="synonym">Cladosporium fulvum</name>
    <dbReference type="NCBI Taxonomy" id="5499"/>
    <lineage>
        <taxon>Eukaryota</taxon>
        <taxon>Fungi</taxon>
        <taxon>Dikarya</taxon>
        <taxon>Ascomycota</taxon>
        <taxon>Pezizomycotina</taxon>
        <taxon>Dothideomycetes</taxon>
        <taxon>Dothideomycetidae</taxon>
        <taxon>Mycosphaerellales</taxon>
        <taxon>Mycosphaerellaceae</taxon>
        <taxon>Fulvia</taxon>
    </lineage>
</organism>
<name>A0A9Q8LFD1_PASFU</name>